<evidence type="ECO:0000313" key="4">
    <source>
        <dbReference type="Proteomes" id="UP000479226"/>
    </source>
</evidence>
<keyword evidence="4" id="KW-1185">Reference proteome</keyword>
<comment type="caution">
    <text evidence="3">The sequence shown here is derived from an EMBL/GenBank/DDBJ whole genome shotgun (WGS) entry which is preliminary data.</text>
</comment>
<dbReference type="InterPro" id="IPR032806">
    <property type="entry name" value="YbfD_N"/>
</dbReference>
<reference evidence="3 4" key="1">
    <citation type="submission" date="2020-02" db="EMBL/GenBank/DDBJ databases">
        <title>Genome sequence of the type strain DSM 27180 of Arthrobacter silviterrae.</title>
        <authorList>
            <person name="Gao J."/>
            <person name="Sun J."/>
        </authorList>
    </citation>
    <scope>NUCLEOTIDE SEQUENCE [LARGE SCALE GENOMIC DNA]</scope>
    <source>
        <strain evidence="3 4">DSM 27180</strain>
    </source>
</reference>
<dbReference type="EMBL" id="JAAKZI010000001">
    <property type="protein sequence ID" value="NGN82006.1"/>
    <property type="molecule type" value="Genomic_DNA"/>
</dbReference>
<organism evidence="3 4">
    <name type="scientific">Arthrobacter silviterrae</name>
    <dbReference type="NCBI Taxonomy" id="2026658"/>
    <lineage>
        <taxon>Bacteria</taxon>
        <taxon>Bacillati</taxon>
        <taxon>Actinomycetota</taxon>
        <taxon>Actinomycetes</taxon>
        <taxon>Micrococcales</taxon>
        <taxon>Micrococcaceae</taxon>
        <taxon>Arthrobacter</taxon>
    </lineage>
</organism>
<evidence type="ECO:0000259" key="2">
    <source>
        <dbReference type="Pfam" id="PF13808"/>
    </source>
</evidence>
<name>A0ABX0D5N9_9MICC</name>
<gene>
    <name evidence="3" type="ORF">G6N77_00810</name>
</gene>
<feature type="domain" description="H repeat-associated protein N-terminal" evidence="2">
    <location>
        <begin position="29"/>
        <end position="64"/>
    </location>
</feature>
<evidence type="ECO:0000256" key="1">
    <source>
        <dbReference type="SAM" id="MobiDB-lite"/>
    </source>
</evidence>
<sequence>MPSSHLAVFIDDFPPAGPVEIDPGRVLVRLSGLPDPRKRRGVRHRFAHLLVIMVCSVLAGRHRWWRCPNGRPTRPGTSSPPWALVPRTQLRWPGCVSILDADALDRLARAWAQSLAPVAAIAIDGRKSGERRTAAARGSTCWPASTTPPGPSSYRRTCPRSTTRSPTSSHSWRG</sequence>
<evidence type="ECO:0000313" key="3">
    <source>
        <dbReference type="EMBL" id="NGN82006.1"/>
    </source>
</evidence>
<accession>A0ABX0D5N9</accession>
<dbReference type="Pfam" id="PF13808">
    <property type="entry name" value="DDE_Tnp_1_assoc"/>
    <property type="match status" value="1"/>
</dbReference>
<proteinExistence type="predicted"/>
<feature type="region of interest" description="Disordered" evidence="1">
    <location>
        <begin position="132"/>
        <end position="174"/>
    </location>
</feature>
<dbReference type="Proteomes" id="UP000479226">
    <property type="component" value="Unassembled WGS sequence"/>
</dbReference>
<feature type="compositionally biased region" description="Low complexity" evidence="1">
    <location>
        <begin position="152"/>
        <end position="174"/>
    </location>
</feature>
<protein>
    <submittedName>
        <fullName evidence="3">Transposase family protein</fullName>
    </submittedName>
</protein>